<protein>
    <submittedName>
        <fullName evidence="1">Uncharacterized protein</fullName>
    </submittedName>
</protein>
<dbReference type="AlphaFoldDB" id="C1F6P6"/>
<evidence type="ECO:0000313" key="2">
    <source>
        <dbReference type="Proteomes" id="UP000002207"/>
    </source>
</evidence>
<organism evidence="1 2">
    <name type="scientific">Acidobacterium capsulatum (strain ATCC 51196 / DSM 11244 / BCRC 80197 / JCM 7670 / NBRC 15755 / NCIMB 13165 / 161)</name>
    <dbReference type="NCBI Taxonomy" id="240015"/>
    <lineage>
        <taxon>Bacteria</taxon>
        <taxon>Pseudomonadati</taxon>
        <taxon>Acidobacteriota</taxon>
        <taxon>Terriglobia</taxon>
        <taxon>Terriglobales</taxon>
        <taxon>Acidobacteriaceae</taxon>
        <taxon>Acidobacterium</taxon>
    </lineage>
</organism>
<keyword evidence="2" id="KW-1185">Reference proteome</keyword>
<dbReference type="Proteomes" id="UP000002207">
    <property type="component" value="Chromosome"/>
</dbReference>
<accession>C1F6P6</accession>
<dbReference type="InParanoid" id="C1F6P6"/>
<name>C1F6P6_ACIC5</name>
<dbReference type="HOGENOM" id="CLU_3362676_0_0_0"/>
<sequence length="35" mass="3746">MVFAPIILSGVFPVYWHSASRHSPVDAADFSAAQA</sequence>
<dbReference type="EMBL" id="CP001472">
    <property type="protein sequence ID" value="ACO32388.1"/>
    <property type="molecule type" value="Genomic_DNA"/>
</dbReference>
<dbReference type="KEGG" id="aca:ACP_1553"/>
<evidence type="ECO:0000313" key="1">
    <source>
        <dbReference type="EMBL" id="ACO32388.1"/>
    </source>
</evidence>
<reference evidence="1 2" key="1">
    <citation type="journal article" date="2009" name="Appl. Environ. Microbiol.">
        <title>Three genomes from the phylum Acidobacteria provide insight into the lifestyles of these microorganisms in soils.</title>
        <authorList>
            <person name="Ward N.L."/>
            <person name="Challacombe J.F."/>
            <person name="Janssen P.H."/>
            <person name="Henrissat B."/>
            <person name="Coutinho P.M."/>
            <person name="Wu M."/>
            <person name="Xie G."/>
            <person name="Haft D.H."/>
            <person name="Sait M."/>
            <person name="Badger J."/>
            <person name="Barabote R.D."/>
            <person name="Bradley B."/>
            <person name="Brettin T.S."/>
            <person name="Brinkac L.M."/>
            <person name="Bruce D."/>
            <person name="Creasy T."/>
            <person name="Daugherty S.C."/>
            <person name="Davidsen T.M."/>
            <person name="DeBoy R.T."/>
            <person name="Detter J.C."/>
            <person name="Dodson R.J."/>
            <person name="Durkin A.S."/>
            <person name="Ganapathy A."/>
            <person name="Gwinn-Giglio M."/>
            <person name="Han C.S."/>
            <person name="Khouri H."/>
            <person name="Kiss H."/>
            <person name="Kothari S.P."/>
            <person name="Madupu R."/>
            <person name="Nelson K.E."/>
            <person name="Nelson W.C."/>
            <person name="Paulsen I."/>
            <person name="Penn K."/>
            <person name="Ren Q."/>
            <person name="Rosovitz M.J."/>
            <person name="Selengut J.D."/>
            <person name="Shrivastava S."/>
            <person name="Sullivan S.A."/>
            <person name="Tapia R."/>
            <person name="Thompson L.S."/>
            <person name="Watkins K.L."/>
            <person name="Yang Q."/>
            <person name="Yu C."/>
            <person name="Zafar N."/>
            <person name="Zhou L."/>
            <person name="Kuske C.R."/>
        </authorList>
    </citation>
    <scope>NUCLEOTIDE SEQUENCE [LARGE SCALE GENOMIC DNA]</scope>
    <source>
        <strain evidence="2">ATCC 51196 / DSM 11244 / BCRC 80197 / JCM 7670 / NBRC 15755 / NCIMB 13165 / 161</strain>
    </source>
</reference>
<proteinExistence type="predicted"/>
<gene>
    <name evidence="1" type="ordered locus">ACP_1553</name>
</gene>